<feature type="transmembrane region" description="Helical" evidence="7">
    <location>
        <begin position="34"/>
        <end position="53"/>
    </location>
</feature>
<evidence type="ECO:0000256" key="1">
    <source>
        <dbReference type="ARBA" id="ARBA00004651"/>
    </source>
</evidence>
<evidence type="ECO:0000313" key="8">
    <source>
        <dbReference type="EMBL" id="MEI4271354.1"/>
    </source>
</evidence>
<feature type="transmembrane region" description="Helical" evidence="7">
    <location>
        <begin position="320"/>
        <end position="339"/>
    </location>
</feature>
<proteinExistence type="predicted"/>
<sequence>MSTPTTTDATNPAAPDVEAPPAARSDRLPYRLQFSTTAALRTVLPLAIAVLAVSVYTDSQNPAFLTSGNVQNILSQVAVLGILVAGQTLLLIGGQIDLSVGSLVSLVAVVSAKLFAAGWSDTAVIAAALGIGVAVGLVWGLVVAFLDVPPFILTLGGLSVFASLALVLADNKPVPVADGLDSWGFGEWFGVRAPVVLLLGTLLVVGVLLHLTRFGRTTYALGSSRATTYLAGVPVRRHIVALFTLNSTLAAFGGLVMMARLASGDPRAGAGLELAVIAAAVLGGAALSGGRGTMVGSALGVLVLGTVTAALTFLQVPGAYQSLVSGGILILAVVVTAVADTRAARGRGVPTGPAARAAVRRLLPSATRRSAG</sequence>
<organism evidence="8 9">
    <name type="scientific">Klenkia sesuvii</name>
    <dbReference type="NCBI Taxonomy" id="3103137"/>
    <lineage>
        <taxon>Bacteria</taxon>
        <taxon>Bacillati</taxon>
        <taxon>Actinomycetota</taxon>
        <taxon>Actinomycetes</taxon>
        <taxon>Geodermatophilales</taxon>
        <taxon>Geodermatophilaceae</taxon>
        <taxon>Klenkia</taxon>
    </lineage>
</organism>
<feature type="transmembrane region" description="Helical" evidence="7">
    <location>
        <begin position="151"/>
        <end position="169"/>
    </location>
</feature>
<comment type="caution">
    <text evidence="8">The sequence shown here is derived from an EMBL/GenBank/DDBJ whole genome shotgun (WGS) entry which is preliminary data.</text>
</comment>
<feature type="transmembrane region" description="Helical" evidence="7">
    <location>
        <begin position="73"/>
        <end position="93"/>
    </location>
</feature>
<feature type="transmembrane region" description="Helical" evidence="7">
    <location>
        <begin position="100"/>
        <end position="119"/>
    </location>
</feature>
<evidence type="ECO:0000256" key="2">
    <source>
        <dbReference type="ARBA" id="ARBA00022475"/>
    </source>
</evidence>
<evidence type="ECO:0000256" key="5">
    <source>
        <dbReference type="ARBA" id="ARBA00023136"/>
    </source>
</evidence>
<dbReference type="PANTHER" id="PTHR32196">
    <property type="entry name" value="ABC TRANSPORTER PERMEASE PROTEIN YPHD-RELATED-RELATED"/>
    <property type="match status" value="1"/>
</dbReference>
<evidence type="ECO:0000313" key="9">
    <source>
        <dbReference type="Proteomes" id="UP001361570"/>
    </source>
</evidence>
<feature type="transmembrane region" description="Helical" evidence="7">
    <location>
        <begin position="189"/>
        <end position="211"/>
    </location>
</feature>
<feature type="transmembrane region" description="Helical" evidence="7">
    <location>
        <begin position="239"/>
        <end position="262"/>
    </location>
</feature>
<evidence type="ECO:0000256" key="3">
    <source>
        <dbReference type="ARBA" id="ARBA00022692"/>
    </source>
</evidence>
<dbReference type="EMBL" id="JBAPLU010000005">
    <property type="protein sequence ID" value="MEI4271354.1"/>
    <property type="molecule type" value="Genomic_DNA"/>
</dbReference>
<keyword evidence="3 7" id="KW-0812">Transmembrane</keyword>
<name>A0ABU8DTJ8_9ACTN</name>
<feature type="transmembrane region" description="Helical" evidence="7">
    <location>
        <begin position="268"/>
        <end position="287"/>
    </location>
</feature>
<protein>
    <submittedName>
        <fullName evidence="8">ABC transporter permease</fullName>
    </submittedName>
</protein>
<evidence type="ECO:0000256" key="6">
    <source>
        <dbReference type="SAM" id="MobiDB-lite"/>
    </source>
</evidence>
<dbReference type="CDD" id="cd06579">
    <property type="entry name" value="TM_PBP1_transp_AraH_like"/>
    <property type="match status" value="1"/>
</dbReference>
<evidence type="ECO:0000256" key="4">
    <source>
        <dbReference type="ARBA" id="ARBA00022989"/>
    </source>
</evidence>
<dbReference type="Pfam" id="PF02653">
    <property type="entry name" value="BPD_transp_2"/>
    <property type="match status" value="1"/>
</dbReference>
<dbReference type="RefSeq" id="WP_336403497.1">
    <property type="nucleotide sequence ID" value="NZ_JBAPLU010000005.1"/>
</dbReference>
<accession>A0ABU8DTJ8</accession>
<keyword evidence="9" id="KW-1185">Reference proteome</keyword>
<keyword evidence="2" id="KW-1003">Cell membrane</keyword>
<gene>
    <name evidence="8" type="ORF">TEK04_06435</name>
</gene>
<feature type="transmembrane region" description="Helical" evidence="7">
    <location>
        <begin position="125"/>
        <end position="146"/>
    </location>
</feature>
<keyword evidence="4 7" id="KW-1133">Transmembrane helix</keyword>
<feature type="region of interest" description="Disordered" evidence="6">
    <location>
        <begin position="1"/>
        <end position="22"/>
    </location>
</feature>
<evidence type="ECO:0000256" key="7">
    <source>
        <dbReference type="SAM" id="Phobius"/>
    </source>
</evidence>
<dbReference type="Proteomes" id="UP001361570">
    <property type="component" value="Unassembled WGS sequence"/>
</dbReference>
<reference evidence="8 9" key="1">
    <citation type="submission" date="2024-03" db="EMBL/GenBank/DDBJ databases">
        <title>Draft genome sequence of Klenkia sp. LSe6-5.</title>
        <authorList>
            <person name="Duangmal K."/>
            <person name="Chantavorakit T."/>
        </authorList>
    </citation>
    <scope>NUCLEOTIDE SEQUENCE [LARGE SCALE GENOMIC DNA]</scope>
    <source>
        <strain evidence="8 9">LSe6-5</strain>
    </source>
</reference>
<keyword evidence="5 7" id="KW-0472">Membrane</keyword>
<comment type="subcellular location">
    <subcellularLocation>
        <location evidence="1">Cell membrane</location>
        <topology evidence="1">Multi-pass membrane protein</topology>
    </subcellularLocation>
</comment>
<dbReference type="PANTHER" id="PTHR32196:SF72">
    <property type="entry name" value="RIBOSE IMPORT PERMEASE PROTEIN RBSC"/>
    <property type="match status" value="1"/>
</dbReference>
<feature type="transmembrane region" description="Helical" evidence="7">
    <location>
        <begin position="294"/>
        <end position="314"/>
    </location>
</feature>
<dbReference type="InterPro" id="IPR001851">
    <property type="entry name" value="ABC_transp_permease"/>
</dbReference>